<evidence type="ECO:0000313" key="1">
    <source>
        <dbReference type="EMBL" id="QNB47265.1"/>
    </source>
</evidence>
<dbReference type="KEGG" id="tfr:BR63_13785"/>
<name>A0A7G6E5B1_THEFR</name>
<dbReference type="EMBL" id="CP045798">
    <property type="protein sequence ID" value="QNB47265.1"/>
    <property type="molecule type" value="Genomic_DNA"/>
</dbReference>
<dbReference type="Proteomes" id="UP000515847">
    <property type="component" value="Chromosome"/>
</dbReference>
<evidence type="ECO:0000313" key="2">
    <source>
        <dbReference type="Proteomes" id="UP000515847"/>
    </source>
</evidence>
<protein>
    <recommendedName>
        <fullName evidence="3">Transcriptional regulator</fullName>
    </recommendedName>
</protein>
<dbReference type="Pfam" id="PF06153">
    <property type="entry name" value="CdAMP_rec"/>
    <property type="match status" value="1"/>
</dbReference>
<dbReference type="OrthoDB" id="9794275at2"/>
<dbReference type="PANTHER" id="PTHR38456:SF1">
    <property type="entry name" value="CYCLIC DI-AMP RECEPTOR A"/>
    <property type="match status" value="1"/>
</dbReference>
<dbReference type="SUPFAM" id="SSF54913">
    <property type="entry name" value="GlnB-like"/>
    <property type="match status" value="1"/>
</dbReference>
<proteinExistence type="predicted"/>
<dbReference type="InterPro" id="IPR010375">
    <property type="entry name" value="CdAMP_rec"/>
</dbReference>
<dbReference type="InterPro" id="IPR015867">
    <property type="entry name" value="N-reg_PII/ATP_PRibTrfase_C"/>
</dbReference>
<dbReference type="RefSeq" id="WP_034423129.1">
    <property type="nucleotide sequence ID" value="NZ_CP045798.1"/>
</dbReference>
<dbReference type="Gene3D" id="3.30.70.120">
    <property type="match status" value="1"/>
</dbReference>
<gene>
    <name evidence="1" type="ORF">BR63_13785</name>
</gene>
<evidence type="ECO:0008006" key="3">
    <source>
        <dbReference type="Google" id="ProtNLM"/>
    </source>
</evidence>
<reference evidence="1 2" key="1">
    <citation type="journal article" date="2019" name="Front. Microbiol.">
        <title>Thermoanaerosceptrum fracticalcis gen. nov. sp. nov., a Novel Fumarate-Fermenting Microorganism From a Deep Fractured Carbonate Aquifer of the US Great Basin.</title>
        <authorList>
            <person name="Hamilton-Brehm S.D."/>
            <person name="Stewart L.E."/>
            <person name="Zavarin M."/>
            <person name="Caldwell M."/>
            <person name="Lawson P.A."/>
            <person name="Onstott T.C."/>
            <person name="Grzymski J."/>
            <person name="Neveux I."/>
            <person name="Lollar B.S."/>
            <person name="Russell C.E."/>
            <person name="Moser D.P."/>
        </authorList>
    </citation>
    <scope>NUCLEOTIDE SEQUENCE [LARGE SCALE GENOMIC DNA]</scope>
    <source>
        <strain evidence="1 2">DRI-13</strain>
    </source>
</reference>
<dbReference type="AlphaFoldDB" id="A0A7G6E5B1"/>
<organism evidence="1 2">
    <name type="scientific">Thermanaerosceptrum fracticalcis</name>
    <dbReference type="NCBI Taxonomy" id="1712410"/>
    <lineage>
        <taxon>Bacteria</taxon>
        <taxon>Bacillati</taxon>
        <taxon>Bacillota</taxon>
        <taxon>Clostridia</taxon>
        <taxon>Eubacteriales</taxon>
        <taxon>Peptococcaceae</taxon>
        <taxon>Thermanaerosceptrum</taxon>
    </lineage>
</organism>
<dbReference type="InterPro" id="IPR011322">
    <property type="entry name" value="N-reg_PII-like_a/b"/>
</dbReference>
<accession>A0A7G6E5B1</accession>
<dbReference type="PANTHER" id="PTHR38456">
    <property type="entry name" value="CYCLIC DI-AMP RECEPTOR A"/>
    <property type="match status" value="1"/>
</dbReference>
<keyword evidence="2" id="KW-1185">Reference proteome</keyword>
<sequence>MKLVIAVVSDKDASLLLDQLIEQGYRATKLASTGGFLKEGNTTLFMGIEEEKVENVLAIIKSVCRSRPKIMTPIAPLSGPGEAYVPYSVEVPHGGATIFVLDVEKYLKV</sequence>